<accession>A0A4P9XC40</accession>
<proteinExistence type="predicted"/>
<dbReference type="PANTHER" id="PTHR13902">
    <property type="entry name" value="SERINE/THREONINE-PROTEIN KINASE WNK WITH NO LYSINE -RELATED"/>
    <property type="match status" value="1"/>
</dbReference>
<evidence type="ECO:0000259" key="1">
    <source>
        <dbReference type="PROSITE" id="PS50011"/>
    </source>
</evidence>
<dbReference type="STRING" id="1555241.A0A4P9XC40"/>
<dbReference type="InterPro" id="IPR008271">
    <property type="entry name" value="Ser/Thr_kinase_AS"/>
</dbReference>
<evidence type="ECO:0000313" key="2">
    <source>
        <dbReference type="EMBL" id="RKP02972.1"/>
    </source>
</evidence>
<dbReference type="Gene3D" id="1.10.510.10">
    <property type="entry name" value="Transferase(Phosphotransferase) domain 1"/>
    <property type="match status" value="1"/>
</dbReference>
<feature type="domain" description="Protein kinase" evidence="1">
    <location>
        <begin position="8"/>
        <end position="268"/>
    </location>
</feature>
<dbReference type="FunFam" id="1.10.510.10:FF:001565">
    <property type="entry name" value="WNK protein kinase"/>
    <property type="match status" value="1"/>
</dbReference>
<dbReference type="InterPro" id="IPR000719">
    <property type="entry name" value="Prot_kinase_dom"/>
</dbReference>
<organism evidence="2 3">
    <name type="scientific">Caulochytrium protostelioides</name>
    <dbReference type="NCBI Taxonomy" id="1555241"/>
    <lineage>
        <taxon>Eukaryota</taxon>
        <taxon>Fungi</taxon>
        <taxon>Fungi incertae sedis</taxon>
        <taxon>Chytridiomycota</taxon>
        <taxon>Chytridiomycota incertae sedis</taxon>
        <taxon>Chytridiomycetes</taxon>
        <taxon>Caulochytriales</taxon>
        <taxon>Caulochytriaceae</taxon>
        <taxon>Caulochytrium</taxon>
    </lineage>
</organism>
<dbReference type="GO" id="GO:0005524">
    <property type="term" value="F:ATP binding"/>
    <property type="evidence" value="ECO:0007669"/>
    <property type="project" value="InterPro"/>
</dbReference>
<protein>
    <recommendedName>
        <fullName evidence="1">Protein kinase domain-containing protein</fullName>
    </recommendedName>
</protein>
<gene>
    <name evidence="2" type="ORF">CXG81DRAFT_29392</name>
</gene>
<keyword evidence="3" id="KW-1185">Reference proteome</keyword>
<dbReference type="CDD" id="cd13983">
    <property type="entry name" value="STKc_WNK"/>
    <property type="match status" value="1"/>
</dbReference>
<dbReference type="PROSITE" id="PS50011">
    <property type="entry name" value="PROTEIN_KINASE_DOM"/>
    <property type="match status" value="1"/>
</dbReference>
<dbReference type="InterPro" id="IPR050588">
    <property type="entry name" value="WNK_Ser-Thr_kinase"/>
</dbReference>
<dbReference type="EMBL" id="ML014131">
    <property type="protein sequence ID" value="RKP02972.1"/>
    <property type="molecule type" value="Genomic_DNA"/>
</dbReference>
<sequence>MDPTGRFERYNICLGKGAYKEVFKAFDTEEGQEVAWNRLLSINPRREAQRLLSEIRILEDLHNDNIINFLGSWVHKTPDGHERVVFITELMTSGTLKSYLRKTKGGSIKPKVLKNWARQILSGLHYLHTRDPPIIHRDLKCDNIFINGNNGQAKIGDLGLAVVKRRDHVSSVLGTPEFMAPELYEERYDERVDIYSFGMVILEIVTRDFPYSECHNQAQIYRKVTSGIKPAALTRVQDPEIRAFIELCTEFDPHRRPTAASLLEHPFLANIAARRRHAAAIPCPRMRHLRPISRIT</sequence>
<dbReference type="Pfam" id="PF00069">
    <property type="entry name" value="Pkinase"/>
    <property type="match status" value="1"/>
</dbReference>
<dbReference type="InterPro" id="IPR011009">
    <property type="entry name" value="Kinase-like_dom_sf"/>
</dbReference>
<dbReference type="GO" id="GO:0004672">
    <property type="term" value="F:protein kinase activity"/>
    <property type="evidence" value="ECO:0007669"/>
    <property type="project" value="InterPro"/>
</dbReference>
<dbReference type="AlphaFoldDB" id="A0A4P9XC40"/>
<reference evidence="3" key="1">
    <citation type="journal article" date="2018" name="Nat. Microbiol.">
        <title>Leveraging single-cell genomics to expand the fungal tree of life.</title>
        <authorList>
            <person name="Ahrendt S.R."/>
            <person name="Quandt C.A."/>
            <person name="Ciobanu D."/>
            <person name="Clum A."/>
            <person name="Salamov A."/>
            <person name="Andreopoulos B."/>
            <person name="Cheng J.F."/>
            <person name="Woyke T."/>
            <person name="Pelin A."/>
            <person name="Henrissat B."/>
            <person name="Reynolds N.K."/>
            <person name="Benny G.L."/>
            <person name="Smith M.E."/>
            <person name="James T.Y."/>
            <person name="Grigoriev I.V."/>
        </authorList>
    </citation>
    <scope>NUCLEOTIDE SEQUENCE [LARGE SCALE GENOMIC DNA]</scope>
    <source>
        <strain evidence="3">ATCC 52028</strain>
    </source>
</reference>
<dbReference type="SUPFAM" id="SSF56112">
    <property type="entry name" value="Protein kinase-like (PK-like)"/>
    <property type="match status" value="1"/>
</dbReference>
<dbReference type="PROSITE" id="PS00108">
    <property type="entry name" value="PROTEIN_KINASE_ST"/>
    <property type="match status" value="1"/>
</dbReference>
<dbReference type="Proteomes" id="UP000274922">
    <property type="component" value="Unassembled WGS sequence"/>
</dbReference>
<name>A0A4P9XC40_9FUNG</name>
<dbReference type="SMART" id="SM00220">
    <property type="entry name" value="S_TKc"/>
    <property type="match status" value="1"/>
</dbReference>
<dbReference type="Gene3D" id="3.30.200.20">
    <property type="entry name" value="Phosphorylase Kinase, domain 1"/>
    <property type="match status" value="1"/>
</dbReference>
<evidence type="ECO:0000313" key="3">
    <source>
        <dbReference type="Proteomes" id="UP000274922"/>
    </source>
</evidence>
<dbReference type="OrthoDB" id="4062651at2759"/>